<keyword evidence="4 7" id="KW-0813">Transport</keyword>
<evidence type="ECO:0000256" key="4">
    <source>
        <dbReference type="ARBA" id="ARBA00022448"/>
    </source>
</evidence>
<dbReference type="PIRSF" id="PIRSF003107">
    <property type="entry name" value="PhoU"/>
    <property type="match status" value="1"/>
</dbReference>
<dbReference type="RefSeq" id="WP_008522525.1">
    <property type="nucleotide sequence ID" value="NZ_CM001376.1"/>
</dbReference>
<evidence type="ECO:0000313" key="10">
    <source>
        <dbReference type="Proteomes" id="UP000003806"/>
    </source>
</evidence>
<sequence>MNENWLEENKRPADVYRALENQLTRLASMVSLAVTRSIWSLAERNAEAARQVIAGEEAVDLLADEINDVCLNAIARFQPLGADLRLVTSAMLMARDLERLGDYGENAAKDTLKLLNQPVLKPIIDLPRMAGLVASMLDRAMKALANRDGDEAMAVFAMDDQVDDLEHAILIELASIMAQRPETLEQSSRLMEVTRMVERAGDHCTNVAEHVCYIVTGHRVRASEHRRPRELRS</sequence>
<dbReference type="eggNOG" id="COG0704">
    <property type="taxonomic scope" value="Bacteria"/>
</dbReference>
<comment type="function">
    <text evidence="7">Plays a role in the regulation of phosphate uptake.</text>
</comment>
<dbReference type="AlphaFoldDB" id="H0UIV4"/>
<dbReference type="GO" id="GO:0005737">
    <property type="term" value="C:cytoplasm"/>
    <property type="evidence" value="ECO:0007669"/>
    <property type="project" value="UniProtKB-SubCell"/>
</dbReference>
<keyword evidence="6 7" id="KW-0592">Phosphate transport</keyword>
<dbReference type="InterPro" id="IPR026022">
    <property type="entry name" value="PhoU_dom"/>
</dbReference>
<evidence type="ECO:0000259" key="8">
    <source>
        <dbReference type="Pfam" id="PF01895"/>
    </source>
</evidence>
<dbReference type="HOGENOM" id="CLU_078518_3_0_0"/>
<organism evidence="9 10">
    <name type="scientific">Jonquetella anthropi DSM 22815</name>
    <dbReference type="NCBI Taxonomy" id="885272"/>
    <lineage>
        <taxon>Bacteria</taxon>
        <taxon>Thermotogati</taxon>
        <taxon>Synergistota</taxon>
        <taxon>Synergistia</taxon>
        <taxon>Synergistales</taxon>
        <taxon>Dethiosulfovibrionaceae</taxon>
        <taxon>Jonquetella</taxon>
    </lineage>
</organism>
<dbReference type="GO" id="GO:0045936">
    <property type="term" value="P:negative regulation of phosphate metabolic process"/>
    <property type="evidence" value="ECO:0007669"/>
    <property type="project" value="InterPro"/>
</dbReference>
<comment type="subunit">
    <text evidence="3 7">Homodimer.</text>
</comment>
<dbReference type="PANTHER" id="PTHR42930:SF3">
    <property type="entry name" value="PHOSPHATE-SPECIFIC TRANSPORT SYSTEM ACCESSORY PROTEIN PHOU"/>
    <property type="match status" value="1"/>
</dbReference>
<feature type="domain" description="PhoU" evidence="8">
    <location>
        <begin position="23"/>
        <end position="110"/>
    </location>
</feature>
<accession>H0UIV4</accession>
<dbReference type="EMBL" id="CM001376">
    <property type="protein sequence ID" value="EHM12748.1"/>
    <property type="molecule type" value="Genomic_DNA"/>
</dbReference>
<dbReference type="FunFam" id="1.20.58.220:FF:000004">
    <property type="entry name" value="Phosphate-specific transport system accessory protein PhoU"/>
    <property type="match status" value="1"/>
</dbReference>
<dbReference type="Gene3D" id="1.20.58.220">
    <property type="entry name" value="Phosphate transport system protein phou homolog 2, domain 2"/>
    <property type="match status" value="1"/>
</dbReference>
<dbReference type="NCBIfam" id="TIGR02135">
    <property type="entry name" value="phoU_full"/>
    <property type="match status" value="1"/>
</dbReference>
<dbReference type="GO" id="GO:0030643">
    <property type="term" value="P:intracellular phosphate ion homeostasis"/>
    <property type="evidence" value="ECO:0007669"/>
    <property type="project" value="InterPro"/>
</dbReference>
<evidence type="ECO:0000256" key="3">
    <source>
        <dbReference type="ARBA" id="ARBA00011738"/>
    </source>
</evidence>
<keyword evidence="10" id="KW-1185">Reference proteome</keyword>
<evidence type="ECO:0000256" key="2">
    <source>
        <dbReference type="ARBA" id="ARBA00008107"/>
    </source>
</evidence>
<dbReference type="Proteomes" id="UP000003806">
    <property type="component" value="Chromosome"/>
</dbReference>
<gene>
    <name evidence="9" type="ORF">JonanDRAFT_0329</name>
</gene>
<keyword evidence="5 7" id="KW-0963">Cytoplasm</keyword>
<dbReference type="STRING" id="885272.JonanDRAFT_0329"/>
<protein>
    <recommendedName>
        <fullName evidence="7">Phosphate-specific transport system accessory protein PhoU</fullName>
    </recommendedName>
</protein>
<evidence type="ECO:0000256" key="1">
    <source>
        <dbReference type="ARBA" id="ARBA00004496"/>
    </source>
</evidence>
<evidence type="ECO:0000313" key="9">
    <source>
        <dbReference type="EMBL" id="EHM12748.1"/>
    </source>
</evidence>
<reference evidence="9 10" key="1">
    <citation type="submission" date="2011-11" db="EMBL/GenBank/DDBJ databases">
        <title>The Noncontiguous Finished genome of Jonquetella anthropi DSM 22815.</title>
        <authorList>
            <consortium name="US DOE Joint Genome Institute (JGI-PGF)"/>
            <person name="Lucas S."/>
            <person name="Copeland A."/>
            <person name="Lapidus A."/>
            <person name="Glavina del Rio T."/>
            <person name="Dalin E."/>
            <person name="Tice H."/>
            <person name="Bruce D."/>
            <person name="Goodwin L."/>
            <person name="Pitluck S."/>
            <person name="Peters L."/>
            <person name="Mikhailova N."/>
            <person name="Held B."/>
            <person name="Kyrpides N."/>
            <person name="Mavromatis K."/>
            <person name="Ivanova N."/>
            <person name="Markowitz V."/>
            <person name="Cheng J.-F."/>
            <person name="Hugenholtz P."/>
            <person name="Woyke T."/>
            <person name="Wu D."/>
            <person name="Gronow S."/>
            <person name="Wellnitz S."/>
            <person name="Brambilla E."/>
            <person name="Klenk H.-P."/>
            <person name="Eisen J.A."/>
        </authorList>
    </citation>
    <scope>NUCLEOTIDE SEQUENCE [LARGE SCALE GENOMIC DNA]</scope>
    <source>
        <strain evidence="9 10">DSM 22815</strain>
    </source>
</reference>
<feature type="domain" description="PhoU" evidence="8">
    <location>
        <begin position="127"/>
        <end position="211"/>
    </location>
</feature>
<evidence type="ECO:0000256" key="6">
    <source>
        <dbReference type="ARBA" id="ARBA00022592"/>
    </source>
</evidence>
<proteinExistence type="inferred from homology"/>
<dbReference type="PANTHER" id="PTHR42930">
    <property type="entry name" value="PHOSPHATE-SPECIFIC TRANSPORT SYSTEM ACCESSORY PROTEIN PHOU"/>
    <property type="match status" value="1"/>
</dbReference>
<evidence type="ECO:0000256" key="7">
    <source>
        <dbReference type="PIRNR" id="PIRNR003107"/>
    </source>
</evidence>
<dbReference type="GO" id="GO:0006817">
    <property type="term" value="P:phosphate ion transport"/>
    <property type="evidence" value="ECO:0007669"/>
    <property type="project" value="UniProtKB-KW"/>
</dbReference>
<dbReference type="Pfam" id="PF01895">
    <property type="entry name" value="PhoU"/>
    <property type="match status" value="2"/>
</dbReference>
<dbReference type="SUPFAM" id="SSF109755">
    <property type="entry name" value="PhoU-like"/>
    <property type="match status" value="1"/>
</dbReference>
<evidence type="ECO:0000256" key="5">
    <source>
        <dbReference type="ARBA" id="ARBA00022490"/>
    </source>
</evidence>
<comment type="similarity">
    <text evidence="2 7">Belongs to the PhoU family.</text>
</comment>
<dbReference type="InterPro" id="IPR038078">
    <property type="entry name" value="PhoU-like_sf"/>
</dbReference>
<comment type="subcellular location">
    <subcellularLocation>
        <location evidence="1 7">Cytoplasm</location>
    </subcellularLocation>
</comment>
<name>H0UIV4_9BACT</name>
<dbReference type="InterPro" id="IPR028366">
    <property type="entry name" value="PhoU"/>
</dbReference>